<dbReference type="EMBL" id="LVHI01000015">
    <property type="protein sequence ID" value="OAK53829.1"/>
    <property type="molecule type" value="Genomic_DNA"/>
</dbReference>
<dbReference type="InterPro" id="IPR050336">
    <property type="entry name" value="Chromosome_partition/occlusion"/>
</dbReference>
<evidence type="ECO:0000259" key="2">
    <source>
        <dbReference type="SMART" id="SM00470"/>
    </source>
</evidence>
<feature type="region of interest" description="Disordered" evidence="1">
    <location>
        <begin position="501"/>
        <end position="531"/>
    </location>
</feature>
<dbReference type="PANTHER" id="PTHR33375">
    <property type="entry name" value="CHROMOSOME-PARTITIONING PROTEIN PARB-RELATED"/>
    <property type="match status" value="1"/>
</dbReference>
<dbReference type="AlphaFoldDB" id="A0A177YF28"/>
<comment type="caution">
    <text evidence="3">The sequence shown here is derived from an EMBL/GenBank/DDBJ whole genome shotgun (WGS) entry which is preliminary data.</text>
</comment>
<proteinExistence type="predicted"/>
<feature type="compositionally biased region" description="Basic residues" evidence="1">
    <location>
        <begin position="521"/>
        <end position="531"/>
    </location>
</feature>
<dbReference type="Gene3D" id="1.10.10.2830">
    <property type="match status" value="1"/>
</dbReference>
<feature type="domain" description="ParB-like N-terminal" evidence="2">
    <location>
        <begin position="15"/>
        <end position="102"/>
    </location>
</feature>
<feature type="compositionally biased region" description="Basic residues" evidence="1">
    <location>
        <begin position="466"/>
        <end position="477"/>
    </location>
</feature>
<feature type="compositionally biased region" description="Basic and acidic residues" evidence="1">
    <location>
        <begin position="509"/>
        <end position="520"/>
    </location>
</feature>
<dbReference type="SMART" id="SM00470">
    <property type="entry name" value="ParB"/>
    <property type="match status" value="1"/>
</dbReference>
<sequence>MSTATPLAPTGYSLIHADPATLDIAENVRDSVVITDNPDFIASIAAHGVLQAVSAVRRADGTLQIHDGQRRTLAAREAGLTSIPVVVREQSDDEKAAGIERITAQVVANDQREDLTKSQRAAAVAGLFDLGLDAAQVATTLHVRKDYADKAARAGRSERARRQLDDRQLTLEGAALLADLEHDAQTQPWISTAIETIFERGYSPEYQLRNLERRVTERTEASAAAADYTARGFTLLHDEPSTSAGEWFSFADLRTADGEPIDADAPELAPHLWHVYTCRSDPMWVDKKTHAAVDEDDIDFDTDDDTAAEAQEGLVHFDSVEMITPWTHEYFLHRDHRAETGLGLAPETVARTTQPVAGDADPAAHAEAQRVEKERAERRKVKALNRAGATATEARRTFLTGLLSGKTAPKNATKWIVTALATHGDVFTESKSSERYADIMGSPLRDAAQKADSATVARRGPAARPSTHRVRGQAHRPAGRQGLLAVLLQALPRNGRHRQLPHLPRRQWPHPEPHRAGCDRQHHRRRRPHSRCRRRLTIAGKKAPTITRWPGPSLSSRYVDAWCSQRNGVSEQRTLFAAWM</sequence>
<feature type="region of interest" description="Disordered" evidence="1">
    <location>
        <begin position="448"/>
        <end position="477"/>
    </location>
</feature>
<reference evidence="3 4" key="1">
    <citation type="submission" date="2016-03" db="EMBL/GenBank/DDBJ databases">
        <title>Genome sequence of Rhodococcus kyotonensis KB10.</title>
        <authorList>
            <person name="Jeong H."/>
            <person name="Hong C.E."/>
            <person name="Jo S.H."/>
            <person name="Park J.M."/>
        </authorList>
    </citation>
    <scope>NUCLEOTIDE SEQUENCE [LARGE SCALE GENOMIC DNA]</scope>
    <source>
        <strain evidence="3 4">KB10</strain>
    </source>
</reference>
<dbReference type="Proteomes" id="UP000077519">
    <property type="component" value="Unassembled WGS sequence"/>
</dbReference>
<dbReference type="GO" id="GO:0005694">
    <property type="term" value="C:chromosome"/>
    <property type="evidence" value="ECO:0007669"/>
    <property type="project" value="TreeGrafter"/>
</dbReference>
<evidence type="ECO:0000256" key="1">
    <source>
        <dbReference type="SAM" id="MobiDB-lite"/>
    </source>
</evidence>
<evidence type="ECO:0000313" key="3">
    <source>
        <dbReference type="EMBL" id="OAK53829.1"/>
    </source>
</evidence>
<dbReference type="Pfam" id="PF02195">
    <property type="entry name" value="ParB_N"/>
    <property type="match status" value="1"/>
</dbReference>
<dbReference type="SUPFAM" id="SSF110849">
    <property type="entry name" value="ParB/Sulfiredoxin"/>
    <property type="match status" value="1"/>
</dbReference>
<dbReference type="InterPro" id="IPR036086">
    <property type="entry name" value="ParB/Sulfiredoxin_sf"/>
</dbReference>
<dbReference type="RefSeq" id="WP_068426864.1">
    <property type="nucleotide sequence ID" value="NZ_LVHI01000015.1"/>
</dbReference>
<protein>
    <recommendedName>
        <fullName evidence="2">ParB-like N-terminal domain-containing protein</fullName>
    </recommendedName>
</protein>
<evidence type="ECO:0000313" key="4">
    <source>
        <dbReference type="Proteomes" id="UP000077519"/>
    </source>
</evidence>
<dbReference type="PANTHER" id="PTHR33375:SF1">
    <property type="entry name" value="CHROMOSOME-PARTITIONING PROTEIN PARB-RELATED"/>
    <property type="match status" value="1"/>
</dbReference>
<organism evidence="3 4">
    <name type="scientific">Rhodococcoides kyotonense</name>
    <dbReference type="NCBI Taxonomy" id="398843"/>
    <lineage>
        <taxon>Bacteria</taxon>
        <taxon>Bacillati</taxon>
        <taxon>Actinomycetota</taxon>
        <taxon>Actinomycetes</taxon>
        <taxon>Mycobacteriales</taxon>
        <taxon>Nocardiaceae</taxon>
        <taxon>Rhodococcoides</taxon>
    </lineage>
</organism>
<keyword evidence="4" id="KW-1185">Reference proteome</keyword>
<dbReference type="InterPro" id="IPR003115">
    <property type="entry name" value="ParB_N"/>
</dbReference>
<dbReference type="GO" id="GO:0007059">
    <property type="term" value="P:chromosome segregation"/>
    <property type="evidence" value="ECO:0007669"/>
    <property type="project" value="TreeGrafter"/>
</dbReference>
<name>A0A177YF28_9NOCA</name>
<gene>
    <name evidence="3" type="ORF">A3K89_22185</name>
</gene>
<dbReference type="Gene3D" id="3.90.1530.30">
    <property type="match status" value="1"/>
</dbReference>
<accession>A0A177YF28</accession>